<reference evidence="2 3" key="1">
    <citation type="submission" date="2015-02" db="EMBL/GenBank/DDBJ databases">
        <title>Genome Sequencing of Rickettsiales.</title>
        <authorList>
            <person name="Daugherty S.C."/>
            <person name="Su Q."/>
            <person name="Abolude K."/>
            <person name="Beier-Sexton M."/>
            <person name="Carlyon J.A."/>
            <person name="Carter R."/>
            <person name="Day N.P."/>
            <person name="Dumler S.J."/>
            <person name="Dyachenko V."/>
            <person name="Godinez A."/>
            <person name="Kurtti T.J."/>
            <person name="Lichay M."/>
            <person name="Mullins K.E."/>
            <person name="Ott S."/>
            <person name="Pappas-Brown V."/>
            <person name="Paris D.H."/>
            <person name="Patel P."/>
            <person name="Richards A.L."/>
            <person name="Sadzewicz L."/>
            <person name="Sears K."/>
            <person name="Seidman D."/>
            <person name="Sengamalay N."/>
            <person name="Stenos J."/>
            <person name="Tallon L.J."/>
            <person name="Vincent G."/>
            <person name="Fraser C.M."/>
            <person name="Munderloh U."/>
            <person name="Dunning-Hotopp J.C."/>
        </authorList>
    </citation>
    <scope>NUCLEOTIDE SEQUENCE [LARGE SCALE GENOMIC DNA]</scope>
    <source>
        <strain evidence="2 3">ApMUC09</strain>
    </source>
</reference>
<dbReference type="EMBL" id="LANV01000001">
    <property type="protein sequence ID" value="KJV64241.1"/>
    <property type="molecule type" value="Genomic_DNA"/>
</dbReference>
<feature type="region of interest" description="Disordered" evidence="1">
    <location>
        <begin position="53"/>
        <end position="76"/>
    </location>
</feature>
<dbReference type="PATRIC" id="fig|1359152.3.peg.1394"/>
<proteinExistence type="predicted"/>
<dbReference type="Proteomes" id="UP000033441">
    <property type="component" value="Unassembled WGS sequence"/>
</dbReference>
<evidence type="ECO:0000313" key="3">
    <source>
        <dbReference type="Proteomes" id="UP000033441"/>
    </source>
</evidence>
<feature type="compositionally biased region" description="Basic residues" evidence="1">
    <location>
        <begin position="62"/>
        <end position="76"/>
    </location>
</feature>
<evidence type="ECO:0000313" key="2">
    <source>
        <dbReference type="EMBL" id="KJV64241.1"/>
    </source>
</evidence>
<sequence>MQFANAVKISHPKIDEQVCATKDGSGTAGTGYYGTYSTKTTAKTGNFHSTALCGGKGERKPQHTHKNFLRNLQRKL</sequence>
<organism evidence="2 3">
    <name type="scientific">Anaplasma phagocytophilum str. ApMUC09</name>
    <dbReference type="NCBI Taxonomy" id="1359152"/>
    <lineage>
        <taxon>Bacteria</taxon>
        <taxon>Pseudomonadati</taxon>
        <taxon>Pseudomonadota</taxon>
        <taxon>Alphaproteobacteria</taxon>
        <taxon>Rickettsiales</taxon>
        <taxon>Anaplasmataceae</taxon>
        <taxon>Anaplasma</taxon>
        <taxon>phagocytophilum group</taxon>
    </lineage>
</organism>
<dbReference type="AlphaFoldDB" id="A0A0F3N931"/>
<gene>
    <name evidence="2" type="ORF">APHMUC_1333</name>
</gene>
<accession>A0A0F3N931</accession>
<comment type="caution">
    <text evidence="2">The sequence shown here is derived from an EMBL/GenBank/DDBJ whole genome shotgun (WGS) entry which is preliminary data.</text>
</comment>
<evidence type="ECO:0000256" key="1">
    <source>
        <dbReference type="SAM" id="MobiDB-lite"/>
    </source>
</evidence>
<protein>
    <submittedName>
        <fullName evidence="2">Uncharacterized protein</fullName>
    </submittedName>
</protein>
<name>A0A0F3N931_ANAPH</name>